<keyword evidence="3" id="KW-1185">Reference proteome</keyword>
<dbReference type="Pfam" id="PF04341">
    <property type="entry name" value="DUF485"/>
    <property type="match status" value="1"/>
</dbReference>
<reference evidence="2 3" key="1">
    <citation type="journal article" date="2022" name="Arch. Microbiol.">
        <title>Paraburkholderia bengalensis sp. nov. isolated from roots of Oryza sativa, IR64.</title>
        <authorList>
            <person name="Nag P."/>
            <person name="Mondal N."/>
            <person name="Sarkar J."/>
            <person name="Das S."/>
        </authorList>
    </citation>
    <scope>NUCLEOTIDE SEQUENCE [LARGE SCALE GENOMIC DNA]</scope>
    <source>
        <strain evidence="2 3">IR64_4_BI</strain>
    </source>
</reference>
<accession>A0ABU8IQW2</accession>
<evidence type="ECO:0000313" key="3">
    <source>
        <dbReference type="Proteomes" id="UP001386437"/>
    </source>
</evidence>
<protein>
    <submittedName>
        <fullName evidence="2">DUF485 domain-containing protein</fullName>
    </submittedName>
</protein>
<feature type="transmembrane region" description="Helical" evidence="1">
    <location>
        <begin position="62"/>
        <end position="81"/>
    </location>
</feature>
<dbReference type="PANTHER" id="PTHR38598:SF1">
    <property type="entry name" value="INNER MEMBRANE PROTEIN YJCH"/>
    <property type="match status" value="1"/>
</dbReference>
<dbReference type="InterPro" id="IPR052959">
    <property type="entry name" value="Inner_membrane_assoc"/>
</dbReference>
<proteinExistence type="predicted"/>
<feature type="transmembrane region" description="Helical" evidence="1">
    <location>
        <begin position="22"/>
        <end position="42"/>
    </location>
</feature>
<dbReference type="InterPro" id="IPR007436">
    <property type="entry name" value="DUF485"/>
</dbReference>
<gene>
    <name evidence="2" type="ORF">H3V53_12125</name>
</gene>
<dbReference type="PANTHER" id="PTHR38598">
    <property type="entry name" value="INNER MEMBRANE PROTEIN YJCH"/>
    <property type="match status" value="1"/>
</dbReference>
<name>A0ABU8IQW2_9BURK</name>
<keyword evidence="1" id="KW-0812">Transmembrane</keyword>
<sequence>MQSDQIETTFAYRQLVASRRRFRLTMTAIMILIYYGFILFVALAPKALARPFYSGASTSTGIVAGVCVVLLSIGMTGYYVLRSNREFDPAMSALLLNAERGA</sequence>
<organism evidence="2 3">
    <name type="scientific">Paraburkholderia bengalensis</name>
    <dbReference type="NCBI Taxonomy" id="2747562"/>
    <lineage>
        <taxon>Bacteria</taxon>
        <taxon>Pseudomonadati</taxon>
        <taxon>Pseudomonadota</taxon>
        <taxon>Betaproteobacteria</taxon>
        <taxon>Burkholderiales</taxon>
        <taxon>Burkholderiaceae</taxon>
        <taxon>Paraburkholderia</taxon>
    </lineage>
</organism>
<dbReference type="EMBL" id="JACFYJ010000015">
    <property type="protein sequence ID" value="MEI5997916.1"/>
    <property type="molecule type" value="Genomic_DNA"/>
</dbReference>
<keyword evidence="1" id="KW-1133">Transmembrane helix</keyword>
<dbReference type="Proteomes" id="UP001386437">
    <property type="component" value="Unassembled WGS sequence"/>
</dbReference>
<dbReference type="RefSeq" id="WP_336598139.1">
    <property type="nucleotide sequence ID" value="NZ_JACFYJ010000015.1"/>
</dbReference>
<evidence type="ECO:0000313" key="2">
    <source>
        <dbReference type="EMBL" id="MEI5997916.1"/>
    </source>
</evidence>
<keyword evidence="1" id="KW-0472">Membrane</keyword>
<comment type="caution">
    <text evidence="2">The sequence shown here is derived from an EMBL/GenBank/DDBJ whole genome shotgun (WGS) entry which is preliminary data.</text>
</comment>
<evidence type="ECO:0000256" key="1">
    <source>
        <dbReference type="SAM" id="Phobius"/>
    </source>
</evidence>